<dbReference type="GO" id="GO:0005886">
    <property type="term" value="C:plasma membrane"/>
    <property type="evidence" value="ECO:0007669"/>
    <property type="project" value="UniProtKB-SubCell"/>
</dbReference>
<dbReference type="AlphaFoldDB" id="A0A444YFQ4"/>
<dbReference type="PANTHER" id="PTHR31044:SF35">
    <property type="entry name" value="GLUCAN ENDO-1,3-BETA-GLUCOSIDASE 4-LIKE"/>
    <property type="match status" value="1"/>
</dbReference>
<dbReference type="Proteomes" id="UP000289738">
    <property type="component" value="Chromosome B07"/>
</dbReference>
<feature type="domain" description="X8" evidence="9">
    <location>
        <begin position="154"/>
        <end position="240"/>
    </location>
</feature>
<keyword evidence="11" id="KW-1185">Reference proteome</keyword>
<protein>
    <recommendedName>
        <fullName evidence="9">X8 domain-containing protein</fullName>
    </recommendedName>
</protein>
<gene>
    <name evidence="10" type="ORF">Ahy_B07g088887</name>
</gene>
<feature type="domain" description="X8" evidence="9">
    <location>
        <begin position="242"/>
        <end position="323"/>
    </location>
</feature>
<evidence type="ECO:0000313" key="11">
    <source>
        <dbReference type="Proteomes" id="UP000289738"/>
    </source>
</evidence>
<dbReference type="PANTHER" id="PTHR31044">
    <property type="entry name" value="BETA-1,3 GLUCANASE"/>
    <property type="match status" value="1"/>
</dbReference>
<evidence type="ECO:0000256" key="2">
    <source>
        <dbReference type="ARBA" id="ARBA00022475"/>
    </source>
</evidence>
<sequence>MFAEYEQRCIADPQRSDDELQAALNWACGSGDADCSKIQVNQPCYYQNTLKDHASYAFNSYFQKFKHRGGSCFFRGSAITTEADPTDPQRSDDELQAALNWACGSGDADCSKIQTMLPMPSTATFRSSSRGGSCFFRGSAITTEADPMFAEYEQWCIGSIADPQSSDDELQAALNWACGSGGADCSKIQVNQPCYYPNTLKDHASYAFNSYFQKFKHRGGSCFFRGAAITTEADPMFAEYEQWCIADPQSSDDELQAALNWACGSGGADCSKIQVNQPCYYPNTLKDHASYAFNSYFQKFKHRGGSCFFRGAAITTEADPRKF</sequence>
<keyword evidence="5" id="KW-0472">Membrane</keyword>
<evidence type="ECO:0000256" key="1">
    <source>
        <dbReference type="ARBA" id="ARBA00004609"/>
    </source>
</evidence>
<evidence type="ECO:0000256" key="8">
    <source>
        <dbReference type="ARBA" id="ARBA00023288"/>
    </source>
</evidence>
<evidence type="ECO:0000256" key="5">
    <source>
        <dbReference type="ARBA" id="ARBA00023136"/>
    </source>
</evidence>
<keyword evidence="2" id="KW-1003">Cell membrane</keyword>
<keyword evidence="6" id="KW-1015">Disulfide bond</keyword>
<dbReference type="GO" id="GO:0009506">
    <property type="term" value="C:plasmodesma"/>
    <property type="evidence" value="ECO:0007669"/>
    <property type="project" value="UniProtKB-ARBA"/>
</dbReference>
<reference evidence="10 11" key="1">
    <citation type="submission" date="2019-01" db="EMBL/GenBank/DDBJ databases">
        <title>Sequencing of cultivated peanut Arachis hypogaea provides insights into genome evolution and oil improvement.</title>
        <authorList>
            <person name="Chen X."/>
        </authorList>
    </citation>
    <scope>NUCLEOTIDE SEQUENCE [LARGE SCALE GENOMIC DNA]</scope>
    <source>
        <strain evidence="11">cv. Fuhuasheng</strain>
        <tissue evidence="10">Leaves</tissue>
    </source>
</reference>
<feature type="domain" description="X8" evidence="9">
    <location>
        <begin position="91"/>
        <end position="152"/>
    </location>
</feature>
<evidence type="ECO:0000256" key="6">
    <source>
        <dbReference type="ARBA" id="ARBA00023157"/>
    </source>
</evidence>
<proteinExistence type="predicted"/>
<dbReference type="InterPro" id="IPR044788">
    <property type="entry name" value="X8_dom_prot"/>
</dbReference>
<keyword evidence="4" id="KW-0732">Signal</keyword>
<evidence type="ECO:0000256" key="7">
    <source>
        <dbReference type="ARBA" id="ARBA00023180"/>
    </source>
</evidence>
<dbReference type="FunFam" id="1.20.58.1040:FF:000001">
    <property type="entry name" value="Glucan endo-1,3-beta-glucosidase 4"/>
    <property type="match status" value="2"/>
</dbReference>
<keyword evidence="8" id="KW-0449">Lipoprotein</keyword>
<dbReference type="SMART" id="SM00768">
    <property type="entry name" value="X8"/>
    <property type="match status" value="4"/>
</dbReference>
<feature type="domain" description="X8" evidence="9">
    <location>
        <begin position="7"/>
        <end position="89"/>
    </location>
</feature>
<dbReference type="Pfam" id="PF07983">
    <property type="entry name" value="X8"/>
    <property type="match status" value="3"/>
</dbReference>
<dbReference type="GO" id="GO:0098552">
    <property type="term" value="C:side of membrane"/>
    <property type="evidence" value="ECO:0007669"/>
    <property type="project" value="UniProtKB-KW"/>
</dbReference>
<keyword evidence="3" id="KW-0336">GPI-anchor</keyword>
<evidence type="ECO:0000259" key="9">
    <source>
        <dbReference type="SMART" id="SM00768"/>
    </source>
</evidence>
<accession>A0A444YFQ4</accession>
<dbReference type="Gene3D" id="1.20.58.1040">
    <property type="match status" value="3"/>
</dbReference>
<comment type="caution">
    <text evidence="10">The sequence shown here is derived from an EMBL/GenBank/DDBJ whole genome shotgun (WGS) entry which is preliminary data.</text>
</comment>
<comment type="subcellular location">
    <subcellularLocation>
        <location evidence="1">Cell membrane</location>
        <topology evidence="1">Lipid-anchor</topology>
        <topology evidence="1">GPI-anchor</topology>
    </subcellularLocation>
</comment>
<dbReference type="STRING" id="3818.A0A444YFQ4"/>
<evidence type="ECO:0000313" key="10">
    <source>
        <dbReference type="EMBL" id="RYR00770.1"/>
    </source>
</evidence>
<evidence type="ECO:0000256" key="4">
    <source>
        <dbReference type="ARBA" id="ARBA00022729"/>
    </source>
</evidence>
<dbReference type="InterPro" id="IPR012946">
    <property type="entry name" value="X8"/>
</dbReference>
<evidence type="ECO:0000256" key="3">
    <source>
        <dbReference type="ARBA" id="ARBA00022622"/>
    </source>
</evidence>
<dbReference type="EMBL" id="SDMP01000017">
    <property type="protein sequence ID" value="RYR00770.1"/>
    <property type="molecule type" value="Genomic_DNA"/>
</dbReference>
<keyword evidence="7" id="KW-0325">Glycoprotein</keyword>
<organism evidence="10 11">
    <name type="scientific">Arachis hypogaea</name>
    <name type="common">Peanut</name>
    <dbReference type="NCBI Taxonomy" id="3818"/>
    <lineage>
        <taxon>Eukaryota</taxon>
        <taxon>Viridiplantae</taxon>
        <taxon>Streptophyta</taxon>
        <taxon>Embryophyta</taxon>
        <taxon>Tracheophyta</taxon>
        <taxon>Spermatophyta</taxon>
        <taxon>Magnoliopsida</taxon>
        <taxon>eudicotyledons</taxon>
        <taxon>Gunneridae</taxon>
        <taxon>Pentapetalae</taxon>
        <taxon>rosids</taxon>
        <taxon>fabids</taxon>
        <taxon>Fabales</taxon>
        <taxon>Fabaceae</taxon>
        <taxon>Papilionoideae</taxon>
        <taxon>50 kb inversion clade</taxon>
        <taxon>dalbergioids sensu lato</taxon>
        <taxon>Dalbergieae</taxon>
        <taxon>Pterocarpus clade</taxon>
        <taxon>Arachis</taxon>
    </lineage>
</organism>
<name>A0A444YFQ4_ARAHY</name>